<evidence type="ECO:0008006" key="8">
    <source>
        <dbReference type="Google" id="ProtNLM"/>
    </source>
</evidence>
<gene>
    <name evidence="6" type="ORF">CEP51_016673</name>
</gene>
<keyword evidence="7" id="KW-1185">Reference proteome</keyword>
<dbReference type="Gene3D" id="1.10.630.10">
    <property type="entry name" value="Cytochrome P450"/>
    <property type="match status" value="1"/>
</dbReference>
<keyword evidence="4 5" id="KW-0408">Iron</keyword>
<dbReference type="SUPFAM" id="SSF48264">
    <property type="entry name" value="Cytochrome P450"/>
    <property type="match status" value="1"/>
</dbReference>
<dbReference type="PANTHER" id="PTHR46300">
    <property type="entry name" value="P450, PUTATIVE (EUROFUNG)-RELATED-RELATED"/>
    <property type="match status" value="1"/>
</dbReference>
<evidence type="ECO:0000256" key="4">
    <source>
        <dbReference type="ARBA" id="ARBA00023004"/>
    </source>
</evidence>
<dbReference type="InterPro" id="IPR050364">
    <property type="entry name" value="Cytochrome_P450_fung"/>
</dbReference>
<dbReference type="Pfam" id="PF00067">
    <property type="entry name" value="p450"/>
    <property type="match status" value="1"/>
</dbReference>
<dbReference type="GO" id="GO:0005506">
    <property type="term" value="F:iron ion binding"/>
    <property type="evidence" value="ECO:0007669"/>
    <property type="project" value="InterPro"/>
</dbReference>
<dbReference type="PRINTS" id="PR00463">
    <property type="entry name" value="EP450I"/>
</dbReference>
<dbReference type="EMBL" id="NKCL01001309">
    <property type="protein sequence ID" value="RSL40636.1"/>
    <property type="molecule type" value="Genomic_DNA"/>
</dbReference>
<reference evidence="6 7" key="1">
    <citation type="submission" date="2017-06" db="EMBL/GenBank/DDBJ databases">
        <title>Comparative genomic analysis of Ambrosia Fusariam Clade fungi.</title>
        <authorList>
            <person name="Stajich J.E."/>
            <person name="Carrillo J."/>
            <person name="Kijimoto T."/>
            <person name="Eskalen A."/>
            <person name="O'Donnell K."/>
            <person name="Kasson M."/>
        </authorList>
    </citation>
    <scope>NUCLEOTIDE SEQUENCE [LARGE SCALE GENOMIC DNA]</scope>
    <source>
        <strain evidence="6 7">NRRL62606</strain>
    </source>
</reference>
<dbReference type="AlphaFoldDB" id="A0A428NIM4"/>
<sequence>MLIFILPVVAAAAAIAYGVIWVLVDYVRILRLRRRMAPGPFPLPLFGNIFQIPSSRQWKKFEEWSFKYQSPIITIWDGHTPVIICNDAWSMSNLCDKLANIYSSRAVKTLTGKIFGLNKFNQAGLAYGEQWRLHRRLTHSAANAQIVQTYRAVQANESKLLINECLNDPGRFVQGALRFTVSIVSVIAWGRRISSESDNVLKVAQAFVGSANLGFPGKTYTEAIPILASMPPWLNALPNQLRKLADTSNKYFYALSVEGAEAAQDNFAKRLLREKEEHGLTKVEISNLTGNFIGAGVDTTTSTMLTFVLAMCLNPDVQRKAQEEIDGVIGHDRYPDWSDEGNLPYLAAIINETLRWRPAFALGGPPHAPTEDHVHNGFLIPKGTAVIGNLYAISRNPREYPQAQRFWPERFLDGFDRPAYPNKRGHNAFGWGRRVCSGEALAQQSLYFTIVSLLWAFHIRPGLDENGVEVTLDPDAYTVSQVNRPVPFKVRFLPRSEKIASLVKEGAENARSELRAFDAETKVTFESAQSVSLDMPVAHSKGEDETGSTEFNSQLVKYGDTLTGGGEGVIKSEGCVYMLRKIVLDEISYC</sequence>
<dbReference type="GO" id="GO:0004497">
    <property type="term" value="F:monooxygenase activity"/>
    <property type="evidence" value="ECO:0007669"/>
    <property type="project" value="InterPro"/>
</dbReference>
<keyword evidence="2 5" id="KW-0479">Metal-binding</keyword>
<evidence type="ECO:0000313" key="7">
    <source>
        <dbReference type="Proteomes" id="UP000287972"/>
    </source>
</evidence>
<evidence type="ECO:0000256" key="2">
    <source>
        <dbReference type="ARBA" id="ARBA00022723"/>
    </source>
</evidence>
<dbReference type="InterPro" id="IPR002401">
    <property type="entry name" value="Cyt_P450_E_grp-I"/>
</dbReference>
<organism evidence="6 7">
    <name type="scientific">Fusarium floridanum</name>
    <dbReference type="NCBI Taxonomy" id="1325733"/>
    <lineage>
        <taxon>Eukaryota</taxon>
        <taxon>Fungi</taxon>
        <taxon>Dikarya</taxon>
        <taxon>Ascomycota</taxon>
        <taxon>Pezizomycotina</taxon>
        <taxon>Sordariomycetes</taxon>
        <taxon>Hypocreomycetidae</taxon>
        <taxon>Hypocreales</taxon>
        <taxon>Nectriaceae</taxon>
        <taxon>Fusarium</taxon>
        <taxon>Fusarium solani species complex</taxon>
    </lineage>
</organism>
<dbReference type="PANTHER" id="PTHR46300:SF4">
    <property type="entry name" value="CYTOCHROME P450 98A3"/>
    <property type="match status" value="1"/>
</dbReference>
<evidence type="ECO:0000313" key="6">
    <source>
        <dbReference type="EMBL" id="RSL40636.1"/>
    </source>
</evidence>
<dbReference type="GO" id="GO:0016705">
    <property type="term" value="F:oxidoreductase activity, acting on paired donors, with incorporation or reduction of molecular oxygen"/>
    <property type="evidence" value="ECO:0007669"/>
    <property type="project" value="InterPro"/>
</dbReference>
<feature type="binding site" description="axial binding residue" evidence="5">
    <location>
        <position position="436"/>
    </location>
    <ligand>
        <name>heme</name>
        <dbReference type="ChEBI" id="CHEBI:30413"/>
    </ligand>
    <ligandPart>
        <name>Fe</name>
        <dbReference type="ChEBI" id="CHEBI:18248"/>
    </ligandPart>
</feature>
<dbReference type="PRINTS" id="PR00385">
    <property type="entry name" value="P450"/>
</dbReference>
<accession>A0A428NIM4</accession>
<keyword evidence="5" id="KW-0349">Heme</keyword>
<dbReference type="GO" id="GO:0020037">
    <property type="term" value="F:heme binding"/>
    <property type="evidence" value="ECO:0007669"/>
    <property type="project" value="InterPro"/>
</dbReference>
<name>A0A428NIM4_9HYPO</name>
<dbReference type="CDD" id="cd11065">
    <property type="entry name" value="CYP64-like"/>
    <property type="match status" value="1"/>
</dbReference>
<dbReference type="Proteomes" id="UP000287972">
    <property type="component" value="Unassembled WGS sequence"/>
</dbReference>
<keyword evidence="3" id="KW-0560">Oxidoreductase</keyword>
<comment type="caution">
    <text evidence="6">The sequence shown here is derived from an EMBL/GenBank/DDBJ whole genome shotgun (WGS) entry which is preliminary data.</text>
</comment>
<evidence type="ECO:0000256" key="5">
    <source>
        <dbReference type="PIRSR" id="PIRSR602401-1"/>
    </source>
</evidence>
<proteinExistence type="inferred from homology"/>
<comment type="similarity">
    <text evidence="1">Belongs to the cytochrome P450 family.</text>
</comment>
<dbReference type="InterPro" id="IPR001128">
    <property type="entry name" value="Cyt_P450"/>
</dbReference>
<evidence type="ECO:0000256" key="1">
    <source>
        <dbReference type="ARBA" id="ARBA00010617"/>
    </source>
</evidence>
<protein>
    <recommendedName>
        <fullName evidence="8">Cytochrome P450</fullName>
    </recommendedName>
</protein>
<comment type="cofactor">
    <cofactor evidence="5">
        <name>heme</name>
        <dbReference type="ChEBI" id="CHEBI:30413"/>
    </cofactor>
</comment>
<dbReference type="InterPro" id="IPR036396">
    <property type="entry name" value="Cyt_P450_sf"/>
</dbReference>
<evidence type="ECO:0000256" key="3">
    <source>
        <dbReference type="ARBA" id="ARBA00023002"/>
    </source>
</evidence>